<reference evidence="5 6" key="1">
    <citation type="journal article" date="2019" name="Emerg. Microbes Infect.">
        <title>Comprehensive subspecies identification of 175 nontuberculous mycobacteria species based on 7547 genomic profiles.</title>
        <authorList>
            <person name="Matsumoto Y."/>
            <person name="Kinjo T."/>
            <person name="Motooka D."/>
            <person name="Nabeya D."/>
            <person name="Jung N."/>
            <person name="Uechi K."/>
            <person name="Horii T."/>
            <person name="Iida T."/>
            <person name="Fujita J."/>
            <person name="Nakamura S."/>
        </authorList>
    </citation>
    <scope>NUCLEOTIDE SEQUENCE [LARGE SCALE GENOMIC DNA]</scope>
    <source>
        <strain evidence="5 6">JCM 13574</strain>
        <plasmid evidence="6">pjcm13574 dna</plasmid>
    </source>
</reference>
<dbReference type="FunFam" id="3.40.50.720:FF:000084">
    <property type="entry name" value="Short-chain dehydrogenase reductase"/>
    <property type="match status" value="1"/>
</dbReference>
<protein>
    <submittedName>
        <fullName evidence="5">Oxidoreductase</fullName>
    </submittedName>
</protein>
<accession>A0A7I7XPV9</accession>
<dbReference type="Pfam" id="PF00106">
    <property type="entry name" value="adh_short"/>
    <property type="match status" value="1"/>
</dbReference>
<dbReference type="EMBL" id="AP022611">
    <property type="protein sequence ID" value="BBZ31269.1"/>
    <property type="molecule type" value="Genomic_DNA"/>
</dbReference>
<keyword evidence="2" id="KW-0560">Oxidoreductase</keyword>
<dbReference type="KEGG" id="mmag:MMAD_55640"/>
<organism evidence="5 6">
    <name type="scientific">Mycolicibacterium madagascariense</name>
    <dbReference type="NCBI Taxonomy" id="212765"/>
    <lineage>
        <taxon>Bacteria</taxon>
        <taxon>Bacillati</taxon>
        <taxon>Actinomycetota</taxon>
        <taxon>Actinomycetes</taxon>
        <taxon>Mycobacteriales</taxon>
        <taxon>Mycobacteriaceae</taxon>
        <taxon>Mycolicibacterium</taxon>
    </lineage>
</organism>
<dbReference type="PANTHER" id="PTHR42760">
    <property type="entry name" value="SHORT-CHAIN DEHYDROGENASES/REDUCTASES FAMILY MEMBER"/>
    <property type="match status" value="1"/>
</dbReference>
<dbReference type="PRINTS" id="PR00080">
    <property type="entry name" value="SDRFAMILY"/>
</dbReference>
<sequence length="256" mass="26116">MSSRFSLDGRVAVITGGGTGIGRGAALVLAEHGADVVLAGRRPDPLESTAKEVLALGRRALAAPTDVTSMQACQQLIDTTLDEFGRVDILVNNAGGAQTKPIKRWSEDEFGDVLALNLGSVWHLSRAASVPMLAQGKGAIVNISSGASLLAMPMAAPYGAAKAAVNNLTGSMAAAWSRKGVRVNAIACGAVRAATLMDEAEKLGLDESTLAMSNGVGRLGEPDEIGHGVLFFASDASSFCSGQTLYMHGAPGPAGV</sequence>
<feature type="domain" description="Ketoreductase" evidence="4">
    <location>
        <begin position="10"/>
        <end position="200"/>
    </location>
</feature>
<dbReference type="SMART" id="SM00822">
    <property type="entry name" value="PKS_KR"/>
    <property type="match status" value="1"/>
</dbReference>
<evidence type="ECO:0000256" key="3">
    <source>
        <dbReference type="RuleBase" id="RU000363"/>
    </source>
</evidence>
<evidence type="ECO:0000256" key="2">
    <source>
        <dbReference type="ARBA" id="ARBA00023002"/>
    </source>
</evidence>
<dbReference type="InterPro" id="IPR002347">
    <property type="entry name" value="SDR_fam"/>
</dbReference>
<evidence type="ECO:0000313" key="6">
    <source>
        <dbReference type="Proteomes" id="UP000466517"/>
    </source>
</evidence>
<dbReference type="CDD" id="cd05233">
    <property type="entry name" value="SDR_c"/>
    <property type="match status" value="1"/>
</dbReference>
<dbReference type="Gene3D" id="3.40.50.720">
    <property type="entry name" value="NAD(P)-binding Rossmann-like Domain"/>
    <property type="match status" value="1"/>
</dbReference>
<dbReference type="PROSITE" id="PS00061">
    <property type="entry name" value="ADH_SHORT"/>
    <property type="match status" value="1"/>
</dbReference>
<dbReference type="InterPro" id="IPR057326">
    <property type="entry name" value="KR_dom"/>
</dbReference>
<evidence type="ECO:0000256" key="1">
    <source>
        <dbReference type="ARBA" id="ARBA00006484"/>
    </source>
</evidence>
<dbReference type="InterPro" id="IPR020904">
    <property type="entry name" value="Sc_DH/Rdtase_CS"/>
</dbReference>
<dbReference type="SUPFAM" id="SSF51735">
    <property type="entry name" value="NAD(P)-binding Rossmann-fold domains"/>
    <property type="match status" value="1"/>
</dbReference>
<geneLocation type="plasmid" evidence="6">
    <name>pjcm13574 dna</name>
</geneLocation>
<proteinExistence type="inferred from homology"/>
<gene>
    <name evidence="5" type="ORF">MMAD_55640</name>
</gene>
<name>A0A7I7XPV9_9MYCO</name>
<comment type="similarity">
    <text evidence="1 3">Belongs to the short-chain dehydrogenases/reductases (SDR) family.</text>
</comment>
<keyword evidence="6" id="KW-1185">Reference proteome</keyword>
<dbReference type="GO" id="GO:0016616">
    <property type="term" value="F:oxidoreductase activity, acting on the CH-OH group of donors, NAD or NADP as acceptor"/>
    <property type="evidence" value="ECO:0007669"/>
    <property type="project" value="UniProtKB-ARBA"/>
</dbReference>
<dbReference type="Proteomes" id="UP000466517">
    <property type="component" value="Plasmid pJCM13574"/>
</dbReference>
<dbReference type="PANTHER" id="PTHR42760:SF115">
    <property type="entry name" value="3-OXOACYL-[ACYL-CARRIER-PROTEIN] REDUCTASE FABG"/>
    <property type="match status" value="1"/>
</dbReference>
<keyword evidence="5" id="KW-0614">Plasmid</keyword>
<dbReference type="AlphaFoldDB" id="A0A7I7XPV9"/>
<evidence type="ECO:0000313" key="5">
    <source>
        <dbReference type="EMBL" id="BBZ31269.1"/>
    </source>
</evidence>
<dbReference type="InterPro" id="IPR036291">
    <property type="entry name" value="NAD(P)-bd_dom_sf"/>
</dbReference>
<dbReference type="PRINTS" id="PR00081">
    <property type="entry name" value="GDHRDH"/>
</dbReference>
<evidence type="ECO:0000259" key="4">
    <source>
        <dbReference type="SMART" id="SM00822"/>
    </source>
</evidence>
<dbReference type="RefSeq" id="WP_163744776.1">
    <property type="nucleotide sequence ID" value="NZ_AP022611.1"/>
</dbReference>